<evidence type="ECO:0000313" key="1">
    <source>
        <dbReference type="EMBL" id="GJH30930.1"/>
    </source>
</evidence>
<gene>
    <name evidence="1" type="ORF">CBA19CS42_40460</name>
</gene>
<dbReference type="Pfam" id="PF11142">
    <property type="entry name" value="DUF2917"/>
    <property type="match status" value="1"/>
</dbReference>
<organism evidence="1 2">
    <name type="scientific">Caballeronia novacaledonica</name>
    <dbReference type="NCBI Taxonomy" id="1544861"/>
    <lineage>
        <taxon>Bacteria</taxon>
        <taxon>Pseudomonadati</taxon>
        <taxon>Pseudomonadota</taxon>
        <taxon>Betaproteobacteria</taxon>
        <taxon>Burkholderiales</taxon>
        <taxon>Burkholderiaceae</taxon>
        <taxon>Caballeronia</taxon>
    </lineage>
</organism>
<proteinExistence type="predicted"/>
<name>A0AA37MK25_9BURK</name>
<evidence type="ECO:0000313" key="2">
    <source>
        <dbReference type="Proteomes" id="UP001055111"/>
    </source>
</evidence>
<dbReference type="RefSeq" id="WP_238218453.1">
    <property type="nucleotide sequence ID" value="NZ_BPUS01000052.1"/>
</dbReference>
<reference evidence="1" key="1">
    <citation type="submission" date="2022-09" db="EMBL/GenBank/DDBJ databases">
        <title>Isolation and characterization of 3-chlorobenzoate degrading bacteria from soils in Shizuoka.</title>
        <authorList>
            <person name="Ifat A."/>
            <person name="Ogawa N."/>
            <person name="Kimbara K."/>
            <person name="Moriuchi R."/>
            <person name="Dohra H."/>
            <person name="Shintani M."/>
        </authorList>
    </citation>
    <scope>NUCLEOTIDE SEQUENCE</scope>
    <source>
        <strain evidence="1">19CS4-2</strain>
    </source>
</reference>
<dbReference type="Proteomes" id="UP001055111">
    <property type="component" value="Unassembled WGS sequence"/>
</dbReference>
<dbReference type="EMBL" id="BPUS01000052">
    <property type="protein sequence ID" value="GJH30930.1"/>
    <property type="molecule type" value="Genomic_DNA"/>
</dbReference>
<protein>
    <submittedName>
        <fullName evidence="1">DUF2917 domain-containing protein</fullName>
    </submittedName>
</protein>
<dbReference type="AlphaFoldDB" id="A0AA37MK25"/>
<comment type="caution">
    <text evidence="1">The sequence shown here is derived from an EMBL/GenBank/DDBJ whole genome shotgun (WGS) entry which is preliminary data.</text>
</comment>
<sequence length="107" mass="12129">MREIRTFELDRRDAPTRWVIDRPQTLRVTRGQVWLTIEGTADDYWLDAGASVELKPYTTIWVSGTADSSWFSLASDSTHGGARRLGEIARTWFARRAMPAKLATSKA</sequence>
<dbReference type="InterPro" id="IPR021317">
    <property type="entry name" value="DUF2917"/>
</dbReference>
<accession>A0AA37MK25</accession>